<dbReference type="Proteomes" id="UP000636709">
    <property type="component" value="Unassembled WGS sequence"/>
</dbReference>
<accession>A0A835B2X7</accession>
<evidence type="ECO:0000313" key="2">
    <source>
        <dbReference type="Proteomes" id="UP000636709"/>
    </source>
</evidence>
<name>A0A835B2X7_9POAL</name>
<dbReference type="EMBL" id="JACEFO010002177">
    <property type="protein sequence ID" value="KAF8676095.1"/>
    <property type="molecule type" value="Genomic_DNA"/>
</dbReference>
<dbReference type="OrthoDB" id="662346at2759"/>
<dbReference type="AlphaFoldDB" id="A0A835B2X7"/>
<reference evidence="1" key="1">
    <citation type="submission" date="2020-07" db="EMBL/GenBank/DDBJ databases">
        <title>Genome sequence and genetic diversity analysis of an under-domesticated orphan crop, white fonio (Digitaria exilis).</title>
        <authorList>
            <person name="Bennetzen J.L."/>
            <person name="Chen S."/>
            <person name="Ma X."/>
            <person name="Wang X."/>
            <person name="Yssel A.E.J."/>
            <person name="Chaluvadi S.R."/>
            <person name="Johnson M."/>
            <person name="Gangashetty P."/>
            <person name="Hamidou F."/>
            <person name="Sanogo M.D."/>
            <person name="Zwaenepoel A."/>
            <person name="Wallace J."/>
            <person name="Van De Peer Y."/>
            <person name="Van Deynze A."/>
        </authorList>
    </citation>
    <scope>NUCLEOTIDE SEQUENCE</scope>
    <source>
        <tissue evidence="1">Leaves</tissue>
    </source>
</reference>
<evidence type="ECO:0000313" key="1">
    <source>
        <dbReference type="EMBL" id="KAF8676095.1"/>
    </source>
</evidence>
<proteinExistence type="predicted"/>
<sequence length="164" mass="18989">MISLFCGYAGPAWPRFNDIYVAIGGEEVGSKLLPFEVEVEGVDEDISEREIRRHVRSRAMEDVKQWRLALRIPVRLDWPHESLDIHVEHIDYDPDDDEEAEDKKKRRCNSMMERLDTKLDGTVEFGKTVPLLVWEIPPLQDTVTKPQSVGRGTVDVRMCLRRLS</sequence>
<gene>
    <name evidence="1" type="ORF">HU200_047600</name>
</gene>
<organism evidence="1 2">
    <name type="scientific">Digitaria exilis</name>
    <dbReference type="NCBI Taxonomy" id="1010633"/>
    <lineage>
        <taxon>Eukaryota</taxon>
        <taxon>Viridiplantae</taxon>
        <taxon>Streptophyta</taxon>
        <taxon>Embryophyta</taxon>
        <taxon>Tracheophyta</taxon>
        <taxon>Spermatophyta</taxon>
        <taxon>Magnoliopsida</taxon>
        <taxon>Liliopsida</taxon>
        <taxon>Poales</taxon>
        <taxon>Poaceae</taxon>
        <taxon>PACMAD clade</taxon>
        <taxon>Panicoideae</taxon>
        <taxon>Panicodae</taxon>
        <taxon>Paniceae</taxon>
        <taxon>Anthephorinae</taxon>
        <taxon>Digitaria</taxon>
    </lineage>
</organism>
<comment type="caution">
    <text evidence="1">The sequence shown here is derived from an EMBL/GenBank/DDBJ whole genome shotgun (WGS) entry which is preliminary data.</text>
</comment>
<protein>
    <submittedName>
        <fullName evidence="1">Uncharacterized protein</fullName>
    </submittedName>
</protein>
<keyword evidence="2" id="KW-1185">Reference proteome</keyword>